<evidence type="ECO:0000256" key="1">
    <source>
        <dbReference type="SAM" id="Phobius"/>
    </source>
</evidence>
<gene>
    <name evidence="2" type="ORF">L596_025262</name>
</gene>
<reference evidence="2 3" key="1">
    <citation type="journal article" date="2015" name="Genome Biol.">
        <title>Comparative genomics of Steinernema reveals deeply conserved gene regulatory networks.</title>
        <authorList>
            <person name="Dillman A.R."/>
            <person name="Macchietto M."/>
            <person name="Porter C.F."/>
            <person name="Rogers A."/>
            <person name="Williams B."/>
            <person name="Antoshechkin I."/>
            <person name="Lee M.M."/>
            <person name="Goodwin Z."/>
            <person name="Lu X."/>
            <person name="Lewis E.E."/>
            <person name="Goodrich-Blair H."/>
            <person name="Stock S.P."/>
            <person name="Adams B.J."/>
            <person name="Sternberg P.W."/>
            <person name="Mortazavi A."/>
        </authorList>
    </citation>
    <scope>NUCLEOTIDE SEQUENCE [LARGE SCALE GENOMIC DNA]</scope>
    <source>
        <strain evidence="2 3">ALL</strain>
    </source>
</reference>
<evidence type="ECO:0000313" key="2">
    <source>
        <dbReference type="EMBL" id="TKR64779.1"/>
    </source>
</evidence>
<dbReference type="Proteomes" id="UP000298663">
    <property type="component" value="Unassembled WGS sequence"/>
</dbReference>
<reference evidence="2 3" key="2">
    <citation type="journal article" date="2019" name="G3 (Bethesda)">
        <title>Hybrid Assembly of the Genome of the Entomopathogenic Nematode Steinernema carpocapsae Identifies the X-Chromosome.</title>
        <authorList>
            <person name="Serra L."/>
            <person name="Macchietto M."/>
            <person name="Macias-Munoz A."/>
            <person name="McGill C.J."/>
            <person name="Rodriguez I.M."/>
            <person name="Rodriguez B."/>
            <person name="Murad R."/>
            <person name="Mortazavi A."/>
        </authorList>
    </citation>
    <scope>NUCLEOTIDE SEQUENCE [LARGE SCALE GENOMIC DNA]</scope>
    <source>
        <strain evidence="2 3">ALL</strain>
    </source>
</reference>
<feature type="transmembrane region" description="Helical" evidence="1">
    <location>
        <begin position="22"/>
        <end position="44"/>
    </location>
</feature>
<dbReference type="AlphaFoldDB" id="A0A4U5M7A0"/>
<evidence type="ECO:0000313" key="3">
    <source>
        <dbReference type="Proteomes" id="UP000298663"/>
    </source>
</evidence>
<keyword evidence="1" id="KW-0812">Transmembrane</keyword>
<keyword evidence="3" id="KW-1185">Reference proteome</keyword>
<sequence>MDNADLTNYLTNPTYVKVGSKIVLMVLCLNETIVVIYGIVFAAVKLKSELMSIIVIAFVIMSCATQTKVFICSYVPGVRKAGIYEVIKSAAVSLKLIKKGS</sequence>
<protein>
    <submittedName>
        <fullName evidence="2">Uncharacterized protein</fullName>
    </submittedName>
</protein>
<accession>A0A4U5M7A0</accession>
<dbReference type="EMBL" id="AZBU02000009">
    <property type="protein sequence ID" value="TKR64779.1"/>
    <property type="molecule type" value="Genomic_DNA"/>
</dbReference>
<feature type="transmembrane region" description="Helical" evidence="1">
    <location>
        <begin position="50"/>
        <end position="71"/>
    </location>
</feature>
<comment type="caution">
    <text evidence="2">The sequence shown here is derived from an EMBL/GenBank/DDBJ whole genome shotgun (WGS) entry which is preliminary data.</text>
</comment>
<keyword evidence="1" id="KW-1133">Transmembrane helix</keyword>
<name>A0A4U5M7A0_STECR</name>
<keyword evidence="1" id="KW-0472">Membrane</keyword>
<organism evidence="2 3">
    <name type="scientific">Steinernema carpocapsae</name>
    <name type="common">Entomopathogenic nematode</name>
    <dbReference type="NCBI Taxonomy" id="34508"/>
    <lineage>
        <taxon>Eukaryota</taxon>
        <taxon>Metazoa</taxon>
        <taxon>Ecdysozoa</taxon>
        <taxon>Nematoda</taxon>
        <taxon>Chromadorea</taxon>
        <taxon>Rhabditida</taxon>
        <taxon>Tylenchina</taxon>
        <taxon>Panagrolaimomorpha</taxon>
        <taxon>Strongyloidoidea</taxon>
        <taxon>Steinernematidae</taxon>
        <taxon>Steinernema</taxon>
    </lineage>
</organism>
<proteinExistence type="predicted"/>